<organism evidence="1 2">
    <name type="scientific">Acaulospora morrowiae</name>
    <dbReference type="NCBI Taxonomy" id="94023"/>
    <lineage>
        <taxon>Eukaryota</taxon>
        <taxon>Fungi</taxon>
        <taxon>Fungi incertae sedis</taxon>
        <taxon>Mucoromycota</taxon>
        <taxon>Glomeromycotina</taxon>
        <taxon>Glomeromycetes</taxon>
        <taxon>Diversisporales</taxon>
        <taxon>Acaulosporaceae</taxon>
        <taxon>Acaulospora</taxon>
    </lineage>
</organism>
<name>A0A9N9J271_9GLOM</name>
<feature type="non-terminal residue" evidence="1">
    <location>
        <position position="1"/>
    </location>
</feature>
<evidence type="ECO:0000313" key="2">
    <source>
        <dbReference type="Proteomes" id="UP000789342"/>
    </source>
</evidence>
<reference evidence="1" key="1">
    <citation type="submission" date="2021-06" db="EMBL/GenBank/DDBJ databases">
        <authorList>
            <person name="Kallberg Y."/>
            <person name="Tangrot J."/>
            <person name="Rosling A."/>
        </authorList>
    </citation>
    <scope>NUCLEOTIDE SEQUENCE</scope>
    <source>
        <strain evidence="1">CL551</strain>
    </source>
</reference>
<dbReference type="EMBL" id="CAJVPV010040532">
    <property type="protein sequence ID" value="CAG8760432.1"/>
    <property type="molecule type" value="Genomic_DNA"/>
</dbReference>
<dbReference type="Proteomes" id="UP000789342">
    <property type="component" value="Unassembled WGS sequence"/>
</dbReference>
<keyword evidence="2" id="KW-1185">Reference proteome</keyword>
<sequence length="110" mass="12890">SPIVAIEHYGTNDTLDIWTSNILVGVYETRLRDSTIAVISFLIRQWQWDEYVQQCACVSLRKTNLNLRIRGINITPSYDIFFGQMINCSYFLQPRSEKDKKVNAWELSIR</sequence>
<protein>
    <submittedName>
        <fullName evidence="1">12132_t:CDS:1</fullName>
    </submittedName>
</protein>
<feature type="non-terminal residue" evidence="1">
    <location>
        <position position="110"/>
    </location>
</feature>
<evidence type="ECO:0000313" key="1">
    <source>
        <dbReference type="EMBL" id="CAG8760432.1"/>
    </source>
</evidence>
<accession>A0A9N9J271</accession>
<gene>
    <name evidence="1" type="ORF">AMORRO_LOCUS15872</name>
</gene>
<comment type="caution">
    <text evidence="1">The sequence shown here is derived from an EMBL/GenBank/DDBJ whole genome shotgun (WGS) entry which is preliminary data.</text>
</comment>
<proteinExistence type="predicted"/>
<dbReference type="AlphaFoldDB" id="A0A9N9J271"/>